<proteinExistence type="predicted"/>
<dbReference type="STRING" id="518637.EUBIFOR_00791"/>
<gene>
    <name evidence="1" type="ORF">EUBIFOR_00791</name>
</gene>
<dbReference type="Proteomes" id="UP000004315">
    <property type="component" value="Unassembled WGS sequence"/>
</dbReference>
<evidence type="ECO:0000313" key="1">
    <source>
        <dbReference type="EMBL" id="EEC90711.1"/>
    </source>
</evidence>
<reference evidence="1 2" key="1">
    <citation type="submission" date="2008-11" db="EMBL/GenBank/DDBJ databases">
        <title>Draft genome sequence of Eubacterium biforme (DSM 3989).</title>
        <authorList>
            <person name="Sudarsanam P."/>
            <person name="Ley R."/>
            <person name="Guruge J."/>
            <person name="Turnbaugh P.J."/>
            <person name="Mahowald M."/>
            <person name="Liep D."/>
            <person name="Gordon J."/>
        </authorList>
    </citation>
    <scope>NUCLEOTIDE SEQUENCE [LARGE SCALE GENOMIC DNA]</scope>
    <source>
        <strain evidence="1 2">DSM 3989</strain>
    </source>
</reference>
<dbReference type="HOGENOM" id="CLU_2734537_0_0_9"/>
<dbReference type="AlphaFoldDB" id="B7C9D4"/>
<accession>B7C9D4</accession>
<dbReference type="EMBL" id="ABYT01000048">
    <property type="protein sequence ID" value="EEC90711.1"/>
    <property type="molecule type" value="Genomic_DNA"/>
</dbReference>
<name>B7C9D4_9FIRM</name>
<keyword evidence="2" id="KW-1185">Reference proteome</keyword>
<protein>
    <submittedName>
        <fullName evidence="1">Uncharacterized protein</fullName>
    </submittedName>
</protein>
<evidence type="ECO:0000313" key="2">
    <source>
        <dbReference type="Proteomes" id="UP000004315"/>
    </source>
</evidence>
<organism evidence="1 2">
    <name type="scientific">Holdemanella biformis DSM 3989</name>
    <dbReference type="NCBI Taxonomy" id="518637"/>
    <lineage>
        <taxon>Bacteria</taxon>
        <taxon>Bacillati</taxon>
        <taxon>Bacillota</taxon>
        <taxon>Erysipelotrichia</taxon>
        <taxon>Erysipelotrichales</taxon>
        <taxon>Erysipelotrichaceae</taxon>
        <taxon>Holdemanella</taxon>
    </lineage>
</organism>
<sequence>MISGKIIFSAKVPSKCPLKLAISEGIFHLCEKNLQKGVGKYRFPGFIGRGTIILKILPQRCPLLPVSVQSM</sequence>
<comment type="caution">
    <text evidence="1">The sequence shown here is derived from an EMBL/GenBank/DDBJ whole genome shotgun (WGS) entry which is preliminary data.</text>
</comment>